<reference evidence="21 22" key="1">
    <citation type="submission" date="2018-10" db="EMBL/GenBank/DDBJ databases">
        <title>Oceanobacillus sp. YLB-02 draft genome.</title>
        <authorList>
            <person name="Yu L."/>
        </authorList>
    </citation>
    <scope>NUCLEOTIDE SEQUENCE [LARGE SCALE GENOMIC DNA]</scope>
    <source>
        <strain evidence="21 22">YLB-02</strain>
    </source>
</reference>
<dbReference type="Gene3D" id="3.40.710.10">
    <property type="entry name" value="DD-peptidase/beta-lactamase superfamily"/>
    <property type="match status" value="1"/>
</dbReference>
<evidence type="ECO:0000256" key="14">
    <source>
        <dbReference type="ARBA" id="ARBA00023268"/>
    </source>
</evidence>
<evidence type="ECO:0000256" key="9">
    <source>
        <dbReference type="ARBA" id="ARBA00022801"/>
    </source>
</evidence>
<comment type="similarity">
    <text evidence="1">In the C-terminal section; belongs to the transpeptidase family.</text>
</comment>
<proteinExistence type="inferred from homology"/>
<evidence type="ECO:0000259" key="19">
    <source>
        <dbReference type="Pfam" id="PF00905"/>
    </source>
</evidence>
<dbReference type="InterPro" id="IPR012338">
    <property type="entry name" value="Beta-lactam/transpept-like"/>
</dbReference>
<keyword evidence="15" id="KW-0961">Cell wall biogenesis/degradation</keyword>
<dbReference type="GO" id="GO:0071555">
    <property type="term" value="P:cell wall organization"/>
    <property type="evidence" value="ECO:0007669"/>
    <property type="project" value="UniProtKB-KW"/>
</dbReference>
<keyword evidence="13 18" id="KW-0472">Membrane</keyword>
<evidence type="ECO:0000256" key="15">
    <source>
        <dbReference type="ARBA" id="ARBA00023316"/>
    </source>
</evidence>
<feature type="domain" description="Penicillin-binding protein transpeptidase" evidence="19">
    <location>
        <begin position="334"/>
        <end position="605"/>
    </location>
</feature>
<feature type="domain" description="Glycosyl transferase family 51" evidence="20">
    <location>
        <begin position="68"/>
        <end position="242"/>
    </location>
</feature>
<protein>
    <submittedName>
        <fullName evidence="21">PBP1A family penicillin-binding protein</fullName>
    </submittedName>
</protein>
<dbReference type="EMBL" id="RCHR01000003">
    <property type="protein sequence ID" value="RLL45025.1"/>
    <property type="molecule type" value="Genomic_DNA"/>
</dbReference>
<keyword evidence="10" id="KW-0133">Cell shape</keyword>
<evidence type="ECO:0000256" key="7">
    <source>
        <dbReference type="ARBA" id="ARBA00022679"/>
    </source>
</evidence>
<dbReference type="RefSeq" id="WP_121522614.1">
    <property type="nucleotide sequence ID" value="NZ_RCHR01000003.1"/>
</dbReference>
<keyword evidence="8 18" id="KW-0812">Transmembrane</keyword>
<dbReference type="GO" id="GO:0008360">
    <property type="term" value="P:regulation of cell shape"/>
    <property type="evidence" value="ECO:0007669"/>
    <property type="project" value="UniProtKB-KW"/>
</dbReference>
<dbReference type="InterPro" id="IPR023346">
    <property type="entry name" value="Lysozyme-like_dom_sf"/>
</dbReference>
<evidence type="ECO:0000313" key="22">
    <source>
        <dbReference type="Proteomes" id="UP000270219"/>
    </source>
</evidence>
<evidence type="ECO:0000256" key="5">
    <source>
        <dbReference type="ARBA" id="ARBA00022670"/>
    </source>
</evidence>
<evidence type="ECO:0000256" key="4">
    <source>
        <dbReference type="ARBA" id="ARBA00022645"/>
    </source>
</evidence>
<dbReference type="SUPFAM" id="SSF56601">
    <property type="entry name" value="beta-lactamase/transpeptidase-like"/>
    <property type="match status" value="1"/>
</dbReference>
<dbReference type="PANTHER" id="PTHR32282">
    <property type="entry name" value="BINDING PROTEIN TRANSPEPTIDASE, PUTATIVE-RELATED"/>
    <property type="match status" value="1"/>
</dbReference>
<feature type="transmembrane region" description="Helical" evidence="18">
    <location>
        <begin position="21"/>
        <end position="50"/>
    </location>
</feature>
<dbReference type="InterPro" id="IPR050396">
    <property type="entry name" value="Glycosyltr_51/Transpeptidase"/>
</dbReference>
<keyword evidence="14" id="KW-0511">Multifunctional enzyme</keyword>
<dbReference type="Proteomes" id="UP000270219">
    <property type="component" value="Unassembled WGS sequence"/>
</dbReference>
<evidence type="ECO:0000256" key="17">
    <source>
        <dbReference type="ARBA" id="ARBA00049902"/>
    </source>
</evidence>
<dbReference type="GO" id="GO:0008658">
    <property type="term" value="F:penicillin binding"/>
    <property type="evidence" value="ECO:0007669"/>
    <property type="project" value="InterPro"/>
</dbReference>
<dbReference type="GO" id="GO:0030288">
    <property type="term" value="C:outer membrane-bounded periplasmic space"/>
    <property type="evidence" value="ECO:0007669"/>
    <property type="project" value="TreeGrafter"/>
</dbReference>
<comment type="catalytic activity">
    <reaction evidence="17">
        <text>[GlcNAc-(1-&gt;4)-Mur2Ac(oyl-L-Ala-gamma-D-Glu-L-Lys-D-Ala-D-Ala)](n)-di-trans,octa-cis-undecaprenyl diphosphate + beta-D-GlcNAc-(1-&gt;4)-Mur2Ac(oyl-L-Ala-gamma-D-Glu-L-Lys-D-Ala-D-Ala)-di-trans,octa-cis-undecaprenyl diphosphate = [GlcNAc-(1-&gt;4)-Mur2Ac(oyl-L-Ala-gamma-D-Glu-L-Lys-D-Ala-D-Ala)](n+1)-di-trans,octa-cis-undecaprenyl diphosphate + di-trans,octa-cis-undecaprenyl diphosphate + H(+)</text>
        <dbReference type="Rhea" id="RHEA:23708"/>
        <dbReference type="Rhea" id="RHEA-COMP:9602"/>
        <dbReference type="Rhea" id="RHEA-COMP:9603"/>
        <dbReference type="ChEBI" id="CHEBI:15378"/>
        <dbReference type="ChEBI" id="CHEBI:58405"/>
        <dbReference type="ChEBI" id="CHEBI:60033"/>
        <dbReference type="ChEBI" id="CHEBI:78435"/>
        <dbReference type="EC" id="2.4.99.28"/>
    </reaction>
</comment>
<evidence type="ECO:0000256" key="3">
    <source>
        <dbReference type="ARBA" id="ARBA00022475"/>
    </source>
</evidence>
<evidence type="ECO:0000259" key="20">
    <source>
        <dbReference type="Pfam" id="PF00912"/>
    </source>
</evidence>
<comment type="caution">
    <text evidence="21">The sequence shown here is derived from an EMBL/GenBank/DDBJ whole genome shotgun (WGS) entry which is preliminary data.</text>
</comment>
<keyword evidence="6" id="KW-0328">Glycosyltransferase</keyword>
<dbReference type="FunFam" id="1.10.3810.10:FF:000001">
    <property type="entry name" value="Penicillin-binding protein 1A"/>
    <property type="match status" value="1"/>
</dbReference>
<keyword evidence="11" id="KW-0573">Peptidoglycan synthesis</keyword>
<gene>
    <name evidence="21" type="ORF">D8M04_09130</name>
</gene>
<dbReference type="NCBIfam" id="TIGR02074">
    <property type="entry name" value="PBP_1a_fam"/>
    <property type="match status" value="1"/>
</dbReference>
<evidence type="ECO:0000256" key="8">
    <source>
        <dbReference type="ARBA" id="ARBA00022692"/>
    </source>
</evidence>
<comment type="catalytic activity">
    <reaction evidence="16">
        <text>Preferential cleavage: (Ac)2-L-Lys-D-Ala-|-D-Ala. Also transpeptidation of peptidyl-alanyl moieties that are N-acyl substituents of D-alanine.</text>
        <dbReference type="EC" id="3.4.16.4"/>
    </reaction>
</comment>
<keyword evidence="9" id="KW-0378">Hydrolase</keyword>
<dbReference type="AlphaFoldDB" id="A0A498DHP8"/>
<dbReference type="GO" id="GO:0006508">
    <property type="term" value="P:proteolysis"/>
    <property type="evidence" value="ECO:0007669"/>
    <property type="project" value="UniProtKB-KW"/>
</dbReference>
<dbReference type="GO" id="GO:0009252">
    <property type="term" value="P:peptidoglycan biosynthetic process"/>
    <property type="evidence" value="ECO:0007669"/>
    <property type="project" value="UniProtKB-KW"/>
</dbReference>
<dbReference type="OrthoDB" id="9766909at2"/>
<evidence type="ECO:0000256" key="6">
    <source>
        <dbReference type="ARBA" id="ARBA00022676"/>
    </source>
</evidence>
<keyword evidence="3" id="KW-1003">Cell membrane</keyword>
<dbReference type="Pfam" id="PF00912">
    <property type="entry name" value="Transgly"/>
    <property type="match status" value="1"/>
</dbReference>
<dbReference type="SUPFAM" id="SSF53955">
    <property type="entry name" value="Lysozyme-like"/>
    <property type="match status" value="1"/>
</dbReference>
<evidence type="ECO:0000256" key="16">
    <source>
        <dbReference type="ARBA" id="ARBA00034000"/>
    </source>
</evidence>
<keyword evidence="12 18" id="KW-1133">Transmembrane helix</keyword>
<name>A0A498DHP8_9BACI</name>
<comment type="similarity">
    <text evidence="2">In the N-terminal section; belongs to the glycosyltransferase 51 family.</text>
</comment>
<dbReference type="InterPro" id="IPR036950">
    <property type="entry name" value="PBP_transglycosylase"/>
</dbReference>
<evidence type="ECO:0000256" key="13">
    <source>
        <dbReference type="ARBA" id="ARBA00023136"/>
    </source>
</evidence>
<evidence type="ECO:0000256" key="1">
    <source>
        <dbReference type="ARBA" id="ARBA00007090"/>
    </source>
</evidence>
<dbReference type="GO" id="GO:0009002">
    <property type="term" value="F:serine-type D-Ala-D-Ala carboxypeptidase activity"/>
    <property type="evidence" value="ECO:0007669"/>
    <property type="project" value="UniProtKB-EC"/>
</dbReference>
<dbReference type="GO" id="GO:0008955">
    <property type="term" value="F:peptidoglycan glycosyltransferase activity"/>
    <property type="evidence" value="ECO:0007669"/>
    <property type="project" value="UniProtKB-EC"/>
</dbReference>
<evidence type="ECO:0000256" key="12">
    <source>
        <dbReference type="ARBA" id="ARBA00022989"/>
    </source>
</evidence>
<keyword evidence="7" id="KW-0808">Transferase</keyword>
<evidence type="ECO:0000256" key="2">
    <source>
        <dbReference type="ARBA" id="ARBA00007739"/>
    </source>
</evidence>
<evidence type="ECO:0000313" key="21">
    <source>
        <dbReference type="EMBL" id="RLL45025.1"/>
    </source>
</evidence>
<evidence type="ECO:0000256" key="11">
    <source>
        <dbReference type="ARBA" id="ARBA00022984"/>
    </source>
</evidence>
<keyword evidence="5" id="KW-0645">Protease</keyword>
<dbReference type="InterPro" id="IPR001264">
    <property type="entry name" value="Glyco_trans_51"/>
</dbReference>
<dbReference type="PANTHER" id="PTHR32282:SF32">
    <property type="entry name" value="PENICILLIN-BINDING PROTEIN 2A"/>
    <property type="match status" value="1"/>
</dbReference>
<accession>A0A498DHP8</accession>
<keyword evidence="22" id="KW-1185">Reference proteome</keyword>
<evidence type="ECO:0000256" key="18">
    <source>
        <dbReference type="SAM" id="Phobius"/>
    </source>
</evidence>
<sequence>MQDNEKRYKKFRLPLPKNKKLRYTMIICVSVLFLGLIGYGGVLVGGSIVVKEEDLILNTTTTIETTDGEVIETLYHENRDYFSIEKIPQHVQDAFIAIEDRRFYDHAGIDMKSITRAVIKDIMAMSKVEGGSTITQQLAKNLFLYNDKTWSRKIKEVMAAIYLEKKLTKDEILELYLNEIYFGHGVYGVETASQFFFSKPVADLSVAEGALLAGLAKAPNGYSPINHPEKALDRRNTVLYAMDEAEKISTEARLSEQGKTLGLNVQEKEEMPWLASYVDLATKEAADKYQLSIDELRRGGYRIVVSVDLEVQQAAYEQFQNDEYFPGNTEDVEGAFVMMNQQTGEIVAALGGRDFMFGDLNRVTVTRQPGSTFKPIAVYGPAMMHEDGYTPYTIIPDQPMEEYMVSNVDDVYQDYVSIYDAIVNSKNTSAVWLLDQIGVKYAKQYLEKMGIHIEDNDLAIALGGLKYGVSPLQMMEGFRSFASGGKVMDSYSINTIYDNENNVIYQANQEETGVFDSQVAWNMTEMLTTAVEEGTAQAGDYDKALAGKTGSTQHPHVDGGVKDAWFVGYTPEYVTALWMGYDHSDMEHYLTDGSAYPTALTKAILSEVDNIHPLSEEFLKPENVESLPEPIELPEINNLHAQYEFGGLSMLRGKLVWDGSSDDRVVYRVYREQDGIDKRVAEVQGETEYVISNVLFQENSYYVVPYNPLTKLEGKRSETVKFSW</sequence>
<dbReference type="Pfam" id="PF00905">
    <property type="entry name" value="Transpeptidase"/>
    <property type="match status" value="1"/>
</dbReference>
<evidence type="ECO:0000256" key="10">
    <source>
        <dbReference type="ARBA" id="ARBA00022960"/>
    </source>
</evidence>
<keyword evidence="4" id="KW-0121">Carboxypeptidase</keyword>
<organism evidence="21 22">
    <name type="scientific">Oceanobacillus piezotolerans</name>
    <dbReference type="NCBI Taxonomy" id="2448030"/>
    <lineage>
        <taxon>Bacteria</taxon>
        <taxon>Bacillati</taxon>
        <taxon>Bacillota</taxon>
        <taxon>Bacilli</taxon>
        <taxon>Bacillales</taxon>
        <taxon>Bacillaceae</taxon>
        <taxon>Oceanobacillus</taxon>
    </lineage>
</organism>
<dbReference type="InterPro" id="IPR001460">
    <property type="entry name" value="PCN-bd_Tpept"/>
</dbReference>
<dbReference type="Gene3D" id="1.10.3810.10">
    <property type="entry name" value="Biosynthetic peptidoglycan transglycosylase-like"/>
    <property type="match status" value="1"/>
</dbReference>